<dbReference type="GO" id="GO:0007155">
    <property type="term" value="P:cell adhesion"/>
    <property type="evidence" value="ECO:0007669"/>
    <property type="project" value="InterPro"/>
</dbReference>
<evidence type="ECO:0000256" key="4">
    <source>
        <dbReference type="ARBA" id="ARBA00022729"/>
    </source>
</evidence>
<name>W6NI70_CLOTY</name>
<dbReference type="OrthoDB" id="1929331at2"/>
<dbReference type="GO" id="GO:0030313">
    <property type="term" value="C:cell envelope"/>
    <property type="evidence" value="ECO:0007669"/>
    <property type="project" value="UniProtKB-SubCell"/>
</dbReference>
<keyword evidence="3" id="KW-0479">Metal-binding</keyword>
<evidence type="ECO:0000256" key="3">
    <source>
        <dbReference type="ARBA" id="ARBA00022723"/>
    </source>
</evidence>
<dbReference type="InterPro" id="IPR050492">
    <property type="entry name" value="Bact_metal-bind_prot9"/>
</dbReference>
<proteinExistence type="predicted"/>
<dbReference type="PANTHER" id="PTHR42953">
    <property type="entry name" value="HIGH-AFFINITY ZINC UPTAKE SYSTEM PROTEIN ZNUA-RELATED"/>
    <property type="match status" value="1"/>
</dbReference>
<reference evidence="6 7" key="1">
    <citation type="journal article" date="2015" name="Genome Announc.">
        <title>Draft Genome Sequence of Clostridium tyrobutyricum Strain DIVETGP, Isolated from Cow's Milk for Grana Padano Production.</title>
        <authorList>
            <person name="Soggiu A."/>
            <person name="Piras C."/>
            <person name="Gaiarsa S."/>
            <person name="Sassera D."/>
            <person name="Roncada P."/>
            <person name="Bendixen E."/>
            <person name="Brasca M."/>
            <person name="Bonizzi L."/>
        </authorList>
    </citation>
    <scope>NUCLEOTIDE SEQUENCE [LARGE SCALE GENOMIC DNA]</scope>
    <source>
        <strain evidence="6 7">DIVETGP</strain>
    </source>
</reference>
<keyword evidence="4 5" id="KW-0732">Signal</keyword>
<feature type="signal peptide" evidence="5">
    <location>
        <begin position="1"/>
        <end position="19"/>
    </location>
</feature>
<dbReference type="InterPro" id="IPR006127">
    <property type="entry name" value="ZnuA-like"/>
</dbReference>
<evidence type="ECO:0000313" key="6">
    <source>
        <dbReference type="EMBL" id="CDL91752.1"/>
    </source>
</evidence>
<evidence type="ECO:0000256" key="2">
    <source>
        <dbReference type="ARBA" id="ARBA00022448"/>
    </source>
</evidence>
<dbReference type="PANTHER" id="PTHR42953:SF1">
    <property type="entry name" value="METAL-BINDING PROTEIN HI_0362-RELATED"/>
    <property type="match status" value="1"/>
</dbReference>
<accession>W6NI70</accession>
<dbReference type="Gene3D" id="3.40.50.1980">
    <property type="entry name" value="Nitrogenase molybdenum iron protein domain"/>
    <property type="match status" value="1"/>
</dbReference>
<dbReference type="GO" id="GO:0030001">
    <property type="term" value="P:metal ion transport"/>
    <property type="evidence" value="ECO:0007669"/>
    <property type="project" value="InterPro"/>
</dbReference>
<keyword evidence="2" id="KW-0813">Transport</keyword>
<dbReference type="PRINTS" id="PR00691">
    <property type="entry name" value="ADHESINB"/>
</dbReference>
<sequence>MKRTLSLLVIILLIPVLTACSNTSKNINENNASSKTVIDKNINLNIMTTDKLLYSIVKAIVKDRHTLNYMFKDRISEINFKFTYDSLNNVSKKDLFIYVGSDFEPWIDSFTDKLNKNNLGVINSSRGVKFISYNKPVKYDDITINQNPYYFMDIDNYKVMLVNIKNAVEDKDPQSRSFYEQNFSTELKNLQTYQKSLKSVNENLSNYVFLTLNEDLAYFINYNKLNLLDTNSSYNNILPLDPNERASLQNKLNNLQDKAVLLYTSDSDLKNNYSIIKKYHIKTAKIMMFNGNYSYEDTLKYNINSLKGIYEKK</sequence>
<comment type="subcellular location">
    <subcellularLocation>
        <location evidence="1">Cell envelope</location>
    </subcellularLocation>
</comment>
<organism evidence="6 7">
    <name type="scientific">Clostridium tyrobutyricum DIVETGP</name>
    <dbReference type="NCBI Taxonomy" id="1408889"/>
    <lineage>
        <taxon>Bacteria</taxon>
        <taxon>Bacillati</taxon>
        <taxon>Bacillota</taxon>
        <taxon>Clostridia</taxon>
        <taxon>Eubacteriales</taxon>
        <taxon>Clostridiaceae</taxon>
        <taxon>Clostridium</taxon>
    </lineage>
</organism>
<dbReference type="InterPro" id="IPR006129">
    <property type="entry name" value="AdhesinB"/>
</dbReference>
<dbReference type="Proteomes" id="UP000019482">
    <property type="component" value="Unassembled WGS sequence"/>
</dbReference>
<dbReference type="EMBL" id="CBXI010000032">
    <property type="protein sequence ID" value="CDL91752.1"/>
    <property type="molecule type" value="Genomic_DNA"/>
</dbReference>
<keyword evidence="7" id="KW-1185">Reference proteome</keyword>
<feature type="chain" id="PRO_5039360781" evidence="5">
    <location>
        <begin position="20"/>
        <end position="313"/>
    </location>
</feature>
<comment type="caution">
    <text evidence="6">The sequence shown here is derived from an EMBL/GenBank/DDBJ whole genome shotgun (WGS) entry which is preliminary data.</text>
</comment>
<dbReference type="AlphaFoldDB" id="W6NI70"/>
<protein>
    <submittedName>
        <fullName evidence="6">Zinc ABC transporter, periplasmic-binding protein ZnuA</fullName>
    </submittedName>
</protein>
<evidence type="ECO:0000256" key="1">
    <source>
        <dbReference type="ARBA" id="ARBA00004196"/>
    </source>
</evidence>
<dbReference type="GO" id="GO:0046872">
    <property type="term" value="F:metal ion binding"/>
    <property type="evidence" value="ECO:0007669"/>
    <property type="project" value="UniProtKB-KW"/>
</dbReference>
<dbReference type="RefSeq" id="WP_017751891.1">
    <property type="nucleotide sequence ID" value="NZ_CBXI010000032.1"/>
</dbReference>
<gene>
    <name evidence="6" type="ORF">CTDIVETGP_1822</name>
</gene>
<evidence type="ECO:0000313" key="7">
    <source>
        <dbReference type="Proteomes" id="UP000019482"/>
    </source>
</evidence>
<dbReference type="Pfam" id="PF01297">
    <property type="entry name" value="ZnuA"/>
    <property type="match status" value="1"/>
</dbReference>
<dbReference type="PROSITE" id="PS51257">
    <property type="entry name" value="PROKAR_LIPOPROTEIN"/>
    <property type="match status" value="1"/>
</dbReference>
<evidence type="ECO:0000256" key="5">
    <source>
        <dbReference type="SAM" id="SignalP"/>
    </source>
</evidence>
<dbReference type="SUPFAM" id="SSF53807">
    <property type="entry name" value="Helical backbone' metal receptor"/>
    <property type="match status" value="1"/>
</dbReference>